<accession>A0ABV0TP38</accession>
<protein>
    <submittedName>
        <fullName evidence="1">Uncharacterized protein</fullName>
    </submittedName>
</protein>
<comment type="caution">
    <text evidence="1">The sequence shown here is derived from an EMBL/GenBank/DDBJ whole genome shotgun (WGS) entry which is preliminary data.</text>
</comment>
<evidence type="ECO:0000313" key="2">
    <source>
        <dbReference type="Proteomes" id="UP001482620"/>
    </source>
</evidence>
<dbReference type="EMBL" id="JAHRIQ010040235">
    <property type="protein sequence ID" value="MEQ2234571.1"/>
    <property type="molecule type" value="Genomic_DNA"/>
</dbReference>
<name>A0ABV0TP38_9TELE</name>
<dbReference type="Proteomes" id="UP001482620">
    <property type="component" value="Unassembled WGS sequence"/>
</dbReference>
<proteinExistence type="predicted"/>
<reference evidence="1 2" key="1">
    <citation type="submission" date="2021-06" db="EMBL/GenBank/DDBJ databases">
        <authorList>
            <person name="Palmer J.M."/>
        </authorList>
    </citation>
    <scope>NUCLEOTIDE SEQUENCE [LARGE SCALE GENOMIC DNA]</scope>
    <source>
        <strain evidence="2">if_2019</strain>
        <tissue evidence="1">Muscle</tissue>
    </source>
</reference>
<evidence type="ECO:0000313" key="1">
    <source>
        <dbReference type="EMBL" id="MEQ2234571.1"/>
    </source>
</evidence>
<sequence>MSSAYQLKGLPLLIPNVVQALFCLSLKTDLGFRQIAWRKNWKLSAQIILLHWQLLKGINKIAGKEPIRSKNTSRYVEQKVIIPLTVTSCPVWTSVAEKRVYGIAFIEGNVFTPACGIMRVPVSEMGINTHLMPVDIFSTPSDFLVQTSIIVL</sequence>
<organism evidence="1 2">
    <name type="scientific">Ilyodon furcidens</name>
    <name type="common">goldbreast splitfin</name>
    <dbReference type="NCBI Taxonomy" id="33524"/>
    <lineage>
        <taxon>Eukaryota</taxon>
        <taxon>Metazoa</taxon>
        <taxon>Chordata</taxon>
        <taxon>Craniata</taxon>
        <taxon>Vertebrata</taxon>
        <taxon>Euteleostomi</taxon>
        <taxon>Actinopterygii</taxon>
        <taxon>Neopterygii</taxon>
        <taxon>Teleostei</taxon>
        <taxon>Neoteleostei</taxon>
        <taxon>Acanthomorphata</taxon>
        <taxon>Ovalentaria</taxon>
        <taxon>Atherinomorphae</taxon>
        <taxon>Cyprinodontiformes</taxon>
        <taxon>Goodeidae</taxon>
        <taxon>Ilyodon</taxon>
    </lineage>
</organism>
<keyword evidence="2" id="KW-1185">Reference proteome</keyword>
<gene>
    <name evidence="1" type="ORF">ILYODFUR_032924</name>
</gene>